<dbReference type="Proteomes" id="UP000663891">
    <property type="component" value="Unassembled WGS sequence"/>
</dbReference>
<dbReference type="EMBL" id="CAJNON010000477">
    <property type="protein sequence ID" value="CAF1281864.1"/>
    <property type="molecule type" value="Genomic_DNA"/>
</dbReference>
<dbReference type="GO" id="GO:0006511">
    <property type="term" value="P:ubiquitin-dependent protein catabolic process"/>
    <property type="evidence" value="ECO:0007669"/>
    <property type="project" value="InterPro"/>
</dbReference>
<dbReference type="AlphaFoldDB" id="A0A815CLD4"/>
<protein>
    <recommendedName>
        <fullName evidence="3">Cullin family profile domain-containing protein</fullName>
    </recommendedName>
</protein>
<accession>A0A815CLD4</accession>
<dbReference type="InterPro" id="IPR036390">
    <property type="entry name" value="WH_DNA-bd_sf"/>
</dbReference>
<comment type="similarity">
    <text evidence="1 2">Belongs to the cullin family.</text>
</comment>
<evidence type="ECO:0000256" key="1">
    <source>
        <dbReference type="PROSITE-ProRule" id="PRU00330"/>
    </source>
</evidence>
<dbReference type="InterPro" id="IPR036317">
    <property type="entry name" value="Cullin_homology_sf"/>
</dbReference>
<dbReference type="SMART" id="SM00884">
    <property type="entry name" value="Cullin_Nedd8"/>
    <property type="match status" value="1"/>
</dbReference>
<dbReference type="Pfam" id="PF00888">
    <property type="entry name" value="Cullin"/>
    <property type="match status" value="1"/>
</dbReference>
<dbReference type="OrthoDB" id="6022228at2759"/>
<dbReference type="Pfam" id="PF10557">
    <property type="entry name" value="Cullin_Nedd8"/>
    <property type="match status" value="1"/>
</dbReference>
<dbReference type="InterPro" id="IPR019559">
    <property type="entry name" value="Cullin_neddylation_domain"/>
</dbReference>
<dbReference type="Gene3D" id="1.20.1310.10">
    <property type="entry name" value="Cullin Repeats"/>
    <property type="match status" value="1"/>
</dbReference>
<dbReference type="InterPro" id="IPR001373">
    <property type="entry name" value="Cullin_N"/>
</dbReference>
<gene>
    <name evidence="4" type="ORF">VCS650_LOCUS30011</name>
</gene>
<reference evidence="4" key="1">
    <citation type="submission" date="2021-02" db="EMBL/GenBank/DDBJ databases">
        <authorList>
            <person name="Nowell W R."/>
        </authorList>
    </citation>
    <scope>NUCLEOTIDE SEQUENCE</scope>
</reference>
<dbReference type="PROSITE" id="PS50069">
    <property type="entry name" value="CULLIN_2"/>
    <property type="match status" value="1"/>
</dbReference>
<dbReference type="SUPFAM" id="SSF46785">
    <property type="entry name" value="Winged helix' DNA-binding domain"/>
    <property type="match status" value="1"/>
</dbReference>
<evidence type="ECO:0000313" key="5">
    <source>
        <dbReference type="Proteomes" id="UP000663891"/>
    </source>
</evidence>
<sequence length="314" mass="35858">MLRKRLINQLSASESYEEILISEFKKKCGYEYTSKLEQVIKDIHLSEDLTKQYRTYEKNTHGNEIMIAAVNERQMIIQAALVREMKRERTLKHSLLIREVIQQLASSFKPDISLIKFELLAALCSISNDIVSKALLDIQNNQLVTVELLEEDDLQSQVEAMVQLVQATAYAQLTSFLRFVQMIYRSNTLVSALGTNAVAQIGLGTVLFSPTYYVYPYIFYVDPSYALSCTEKIMVTPAVFYAQPLDTSISDHTYWPTYHFVSSYSIISASVDGFFGGCFPLDSILNSTLDCLYNFQCVELLFDYFPALNQVQYI</sequence>
<dbReference type="InterPro" id="IPR036388">
    <property type="entry name" value="WH-like_DNA-bd_sf"/>
</dbReference>
<proteinExistence type="inferred from homology"/>
<dbReference type="GO" id="GO:0031625">
    <property type="term" value="F:ubiquitin protein ligase binding"/>
    <property type="evidence" value="ECO:0007669"/>
    <property type="project" value="InterPro"/>
</dbReference>
<dbReference type="InterPro" id="IPR016158">
    <property type="entry name" value="Cullin_homology"/>
</dbReference>
<dbReference type="SUPFAM" id="SSF75632">
    <property type="entry name" value="Cullin homology domain"/>
    <property type="match status" value="1"/>
</dbReference>
<dbReference type="SMART" id="SM00182">
    <property type="entry name" value="CULLIN"/>
    <property type="match status" value="1"/>
</dbReference>
<evidence type="ECO:0000259" key="3">
    <source>
        <dbReference type="PROSITE" id="PS50069"/>
    </source>
</evidence>
<evidence type="ECO:0000256" key="2">
    <source>
        <dbReference type="RuleBase" id="RU003829"/>
    </source>
</evidence>
<dbReference type="InterPro" id="IPR045093">
    <property type="entry name" value="Cullin"/>
</dbReference>
<organism evidence="4 5">
    <name type="scientific">Adineta steineri</name>
    <dbReference type="NCBI Taxonomy" id="433720"/>
    <lineage>
        <taxon>Eukaryota</taxon>
        <taxon>Metazoa</taxon>
        <taxon>Spiralia</taxon>
        <taxon>Gnathifera</taxon>
        <taxon>Rotifera</taxon>
        <taxon>Eurotatoria</taxon>
        <taxon>Bdelloidea</taxon>
        <taxon>Adinetida</taxon>
        <taxon>Adinetidae</taxon>
        <taxon>Adineta</taxon>
    </lineage>
</organism>
<name>A0A815CLD4_9BILA</name>
<feature type="domain" description="Cullin family profile" evidence="3">
    <location>
        <begin position="1"/>
        <end position="61"/>
    </location>
</feature>
<dbReference type="PANTHER" id="PTHR11932">
    <property type="entry name" value="CULLIN"/>
    <property type="match status" value="1"/>
</dbReference>
<dbReference type="Gene3D" id="1.10.10.10">
    <property type="entry name" value="Winged helix-like DNA-binding domain superfamily/Winged helix DNA-binding domain"/>
    <property type="match status" value="1"/>
</dbReference>
<comment type="caution">
    <text evidence="4">The sequence shown here is derived from an EMBL/GenBank/DDBJ whole genome shotgun (WGS) entry which is preliminary data.</text>
</comment>
<evidence type="ECO:0000313" key="4">
    <source>
        <dbReference type="EMBL" id="CAF1281864.1"/>
    </source>
</evidence>